<feature type="non-terminal residue" evidence="1">
    <location>
        <position position="49"/>
    </location>
</feature>
<evidence type="ECO:0000313" key="2">
    <source>
        <dbReference type="Proteomes" id="UP000789366"/>
    </source>
</evidence>
<keyword evidence="2" id="KW-1185">Reference proteome</keyword>
<sequence>MAPSNDNEKVIISGKVSDYRCESLKMISCSCAMIDDNIPAKLMAALEDS</sequence>
<protein>
    <submittedName>
        <fullName evidence="1">3792_t:CDS:1</fullName>
    </submittedName>
</protein>
<name>A0ACA9N873_9GLOM</name>
<gene>
    <name evidence="1" type="ORF">SPELUC_LOCUS7989</name>
</gene>
<dbReference type="Proteomes" id="UP000789366">
    <property type="component" value="Unassembled WGS sequence"/>
</dbReference>
<organism evidence="1 2">
    <name type="scientific">Cetraspora pellucida</name>
    <dbReference type="NCBI Taxonomy" id="1433469"/>
    <lineage>
        <taxon>Eukaryota</taxon>
        <taxon>Fungi</taxon>
        <taxon>Fungi incertae sedis</taxon>
        <taxon>Mucoromycota</taxon>
        <taxon>Glomeromycotina</taxon>
        <taxon>Glomeromycetes</taxon>
        <taxon>Diversisporales</taxon>
        <taxon>Gigasporaceae</taxon>
        <taxon>Cetraspora</taxon>
    </lineage>
</organism>
<reference evidence="1" key="1">
    <citation type="submission" date="2021-06" db="EMBL/GenBank/DDBJ databases">
        <authorList>
            <person name="Kallberg Y."/>
            <person name="Tangrot J."/>
            <person name="Rosling A."/>
        </authorList>
    </citation>
    <scope>NUCLEOTIDE SEQUENCE</scope>
    <source>
        <strain evidence="1">28 12/20/2015</strain>
    </source>
</reference>
<dbReference type="EMBL" id="CAJVPW010011313">
    <property type="protein sequence ID" value="CAG8624452.1"/>
    <property type="molecule type" value="Genomic_DNA"/>
</dbReference>
<comment type="caution">
    <text evidence="1">The sequence shown here is derived from an EMBL/GenBank/DDBJ whole genome shotgun (WGS) entry which is preliminary data.</text>
</comment>
<proteinExistence type="predicted"/>
<evidence type="ECO:0000313" key="1">
    <source>
        <dbReference type="EMBL" id="CAG8624452.1"/>
    </source>
</evidence>
<accession>A0ACA9N873</accession>